<keyword evidence="8" id="KW-0378">Hydrolase</keyword>
<feature type="region of interest" description="Disordered" evidence="11">
    <location>
        <begin position="208"/>
        <end position="246"/>
    </location>
</feature>
<evidence type="ECO:0000256" key="8">
    <source>
        <dbReference type="ARBA" id="ARBA00022801"/>
    </source>
</evidence>
<evidence type="ECO:0000256" key="10">
    <source>
        <dbReference type="ARBA" id="ARBA00039658"/>
    </source>
</evidence>
<dbReference type="Pfam" id="PF00665">
    <property type="entry name" value="rve"/>
    <property type="match status" value="1"/>
</dbReference>
<dbReference type="OMA" id="WRPATIM"/>
<protein>
    <recommendedName>
        <fullName evidence="10">Gypsy retrotransposon integrase-like protein 1</fullName>
        <ecNumber evidence="3">2.7.7.49</ecNumber>
        <ecNumber evidence="2">3.1.26.4</ecNumber>
    </recommendedName>
</protein>
<accession>A0A8C5CQ82</accession>
<dbReference type="Pfam" id="PF00078">
    <property type="entry name" value="RVT_1"/>
    <property type="match status" value="1"/>
</dbReference>
<dbReference type="GO" id="GO:0004190">
    <property type="term" value="F:aspartic-type endopeptidase activity"/>
    <property type="evidence" value="ECO:0007669"/>
    <property type="project" value="InterPro"/>
</dbReference>
<evidence type="ECO:0000313" key="16">
    <source>
        <dbReference type="Proteomes" id="UP000694546"/>
    </source>
</evidence>
<evidence type="ECO:0000259" key="12">
    <source>
        <dbReference type="PROSITE" id="PS50175"/>
    </source>
</evidence>
<dbReference type="Pfam" id="PF17917">
    <property type="entry name" value="RT_RNaseH"/>
    <property type="match status" value="1"/>
</dbReference>
<dbReference type="PANTHER" id="PTHR37984">
    <property type="entry name" value="PROTEIN CBG26694"/>
    <property type="match status" value="1"/>
</dbReference>
<reference evidence="15" key="1">
    <citation type="submission" date="2025-08" db="UniProtKB">
        <authorList>
            <consortium name="Ensembl"/>
        </authorList>
    </citation>
    <scope>IDENTIFICATION</scope>
</reference>
<dbReference type="InterPro" id="IPR050951">
    <property type="entry name" value="Retrovirus_Pol_polyprotein"/>
</dbReference>
<dbReference type="FunFam" id="3.30.70.270:FF:000026">
    <property type="entry name" value="Transposon Ty3-G Gag-Pol polyprotein"/>
    <property type="match status" value="1"/>
</dbReference>
<keyword evidence="9" id="KW-0695">RNA-directed DNA polymerase</keyword>
<keyword evidence="5" id="KW-0548">Nucleotidyltransferase</keyword>
<dbReference type="PANTHER" id="PTHR37984:SF7">
    <property type="entry name" value="INTEGRASE CATALYTIC DOMAIN-CONTAINING PROTEIN"/>
    <property type="match status" value="1"/>
</dbReference>
<evidence type="ECO:0000256" key="9">
    <source>
        <dbReference type="ARBA" id="ARBA00022918"/>
    </source>
</evidence>
<dbReference type="GO" id="GO:0003676">
    <property type="term" value="F:nucleic acid binding"/>
    <property type="evidence" value="ECO:0007669"/>
    <property type="project" value="InterPro"/>
</dbReference>
<proteinExistence type="inferred from homology"/>
<feature type="domain" description="Integrase catalytic" evidence="14">
    <location>
        <begin position="1023"/>
        <end position="1191"/>
    </location>
</feature>
<dbReference type="Gene3D" id="2.40.70.10">
    <property type="entry name" value="Acid Proteases"/>
    <property type="match status" value="1"/>
</dbReference>
<reference evidence="15" key="2">
    <citation type="submission" date="2025-09" db="UniProtKB">
        <authorList>
            <consortium name="Ensembl"/>
        </authorList>
    </citation>
    <scope>IDENTIFICATION</scope>
</reference>
<dbReference type="CDD" id="cd01647">
    <property type="entry name" value="RT_LTR"/>
    <property type="match status" value="1"/>
</dbReference>
<dbReference type="Gene3D" id="4.10.60.10">
    <property type="entry name" value="Zinc finger, CCHC-type"/>
    <property type="match status" value="1"/>
</dbReference>
<feature type="compositionally biased region" description="Polar residues" evidence="11">
    <location>
        <begin position="208"/>
        <end position="220"/>
    </location>
</feature>
<dbReference type="InterPro" id="IPR043502">
    <property type="entry name" value="DNA/RNA_pol_sf"/>
</dbReference>
<dbReference type="CDD" id="cd05481">
    <property type="entry name" value="retropepsin_like_LTR_1"/>
    <property type="match status" value="1"/>
</dbReference>
<dbReference type="PROSITE" id="PS50994">
    <property type="entry name" value="INTEGRASE"/>
    <property type="match status" value="1"/>
</dbReference>
<keyword evidence="16" id="KW-1185">Reference proteome</keyword>
<evidence type="ECO:0000313" key="15">
    <source>
        <dbReference type="Ensembl" id="ENSGMOP00000064419.1"/>
    </source>
</evidence>
<organism evidence="15 16">
    <name type="scientific">Gadus morhua</name>
    <name type="common">Atlantic cod</name>
    <dbReference type="NCBI Taxonomy" id="8049"/>
    <lineage>
        <taxon>Eukaryota</taxon>
        <taxon>Metazoa</taxon>
        <taxon>Chordata</taxon>
        <taxon>Craniata</taxon>
        <taxon>Vertebrata</taxon>
        <taxon>Euteleostomi</taxon>
        <taxon>Actinopterygii</taxon>
        <taxon>Neopterygii</taxon>
        <taxon>Teleostei</taxon>
        <taxon>Neoteleostei</taxon>
        <taxon>Acanthomorphata</taxon>
        <taxon>Zeiogadaria</taxon>
        <taxon>Gadariae</taxon>
        <taxon>Gadiformes</taxon>
        <taxon>Gadoidei</taxon>
        <taxon>Gadidae</taxon>
        <taxon>Gadus</taxon>
    </lineage>
</organism>
<evidence type="ECO:0000256" key="6">
    <source>
        <dbReference type="ARBA" id="ARBA00022722"/>
    </source>
</evidence>
<dbReference type="GO" id="GO:0015074">
    <property type="term" value="P:DNA integration"/>
    <property type="evidence" value="ECO:0007669"/>
    <property type="project" value="InterPro"/>
</dbReference>
<dbReference type="InterPro" id="IPR036397">
    <property type="entry name" value="RNaseH_sf"/>
</dbReference>
<feature type="compositionally biased region" description="Basic and acidic residues" evidence="11">
    <location>
        <begin position="235"/>
        <end position="246"/>
    </location>
</feature>
<dbReference type="FunFam" id="1.10.340.70:FF:000003">
    <property type="entry name" value="Protein CBG25708"/>
    <property type="match status" value="1"/>
</dbReference>
<dbReference type="Gene3D" id="1.10.340.70">
    <property type="match status" value="1"/>
</dbReference>
<feature type="compositionally biased region" description="Basic and acidic residues" evidence="11">
    <location>
        <begin position="1269"/>
        <end position="1282"/>
    </location>
</feature>
<dbReference type="GO" id="GO:0003964">
    <property type="term" value="F:RNA-directed DNA polymerase activity"/>
    <property type="evidence" value="ECO:0007669"/>
    <property type="project" value="UniProtKB-KW"/>
</dbReference>
<dbReference type="SUPFAM" id="SSF56672">
    <property type="entry name" value="DNA/RNA polymerases"/>
    <property type="match status" value="1"/>
</dbReference>
<dbReference type="InterPro" id="IPR041588">
    <property type="entry name" value="Integrase_H2C2"/>
</dbReference>
<feature type="compositionally biased region" description="Polar residues" evidence="11">
    <location>
        <begin position="1300"/>
        <end position="1313"/>
    </location>
</feature>
<dbReference type="GO" id="GO:0006508">
    <property type="term" value="P:proteolysis"/>
    <property type="evidence" value="ECO:0007669"/>
    <property type="project" value="InterPro"/>
</dbReference>
<dbReference type="Gene3D" id="3.10.20.370">
    <property type="match status" value="1"/>
</dbReference>
<evidence type="ECO:0000256" key="1">
    <source>
        <dbReference type="ARBA" id="ARBA00010879"/>
    </source>
</evidence>
<dbReference type="EC" id="2.7.7.49" evidence="3"/>
<dbReference type="Proteomes" id="UP000694546">
    <property type="component" value="Chromosome 3"/>
</dbReference>
<dbReference type="InterPro" id="IPR001584">
    <property type="entry name" value="Integrase_cat-core"/>
</dbReference>
<dbReference type="FunFam" id="3.10.10.10:FF:000003">
    <property type="entry name" value="Retrovirus-related Pol polyprotein from transposon 297-like Protein"/>
    <property type="match status" value="1"/>
</dbReference>
<dbReference type="Gene3D" id="3.10.10.10">
    <property type="entry name" value="HIV Type 1 Reverse Transcriptase, subunit A, domain 1"/>
    <property type="match status" value="1"/>
</dbReference>
<dbReference type="Ensembl" id="ENSGMOT00000029050.1">
    <property type="protein sequence ID" value="ENSGMOP00000064419.1"/>
    <property type="gene ID" value="ENSGMOG00000028395.1"/>
</dbReference>
<evidence type="ECO:0000256" key="3">
    <source>
        <dbReference type="ARBA" id="ARBA00012493"/>
    </source>
</evidence>
<dbReference type="GO" id="GO:0004523">
    <property type="term" value="F:RNA-DNA hybrid ribonuclease activity"/>
    <property type="evidence" value="ECO:0007669"/>
    <property type="project" value="UniProtKB-EC"/>
</dbReference>
<feature type="domain" description="Peptidase A2" evidence="12">
    <location>
        <begin position="321"/>
        <end position="360"/>
    </location>
</feature>
<dbReference type="EC" id="3.1.26.4" evidence="2"/>
<dbReference type="InterPro" id="IPR000477">
    <property type="entry name" value="RT_dom"/>
</dbReference>
<dbReference type="SUPFAM" id="SSF50630">
    <property type="entry name" value="Acid proteases"/>
    <property type="match status" value="1"/>
</dbReference>
<feature type="domain" description="Reverse transcriptase" evidence="13">
    <location>
        <begin position="476"/>
        <end position="654"/>
    </location>
</feature>
<feature type="region of interest" description="Disordered" evidence="11">
    <location>
        <begin position="1242"/>
        <end position="1339"/>
    </location>
</feature>
<dbReference type="PROSITE" id="PS50878">
    <property type="entry name" value="RT_POL"/>
    <property type="match status" value="1"/>
</dbReference>
<dbReference type="InterPro" id="IPR001995">
    <property type="entry name" value="Peptidase_A2_cat"/>
</dbReference>
<evidence type="ECO:0000256" key="2">
    <source>
        <dbReference type="ARBA" id="ARBA00012180"/>
    </source>
</evidence>
<dbReference type="SUPFAM" id="SSF53098">
    <property type="entry name" value="Ribonuclease H-like"/>
    <property type="match status" value="1"/>
</dbReference>
<dbReference type="Gene3D" id="3.30.420.10">
    <property type="entry name" value="Ribonuclease H-like superfamily/Ribonuclease H"/>
    <property type="match status" value="1"/>
</dbReference>
<keyword evidence="7" id="KW-0255">Endonuclease</keyword>
<name>A0A8C5CQ82_GADMO</name>
<dbReference type="InterPro" id="IPR012337">
    <property type="entry name" value="RNaseH-like_sf"/>
</dbReference>
<sequence>MHSSGVQSPTLDWESANLPESWRRFKQHVKLMFTGPLKAVSEEDKCSYLLLWVGDKGRDIFNTWTLTEDQAKLLETYYVKFEEYVTPKVNPIFARYKFQERMQGSGEPFEQFVTDLKLLVKDCGYADSDQMVRDRIVFATNSHKVREKLLSHGATLDLIKAIDIARSHELAQGQMKAMNSRAPANVDSHDIHAVGRAKMHREAPKYSANYSQGGKYSSSGDRARPHGKTCGNCGREQHSDRQDCPARGRQCNKCKRFDHFAQVCRSQQQRRAKPVHAVEGANAQDSDTDEQETLYIDTISKGTDNDVAIAEMEIGQKNHKVKFKLDTGAQVNIIPAQRFHKLFSKADMKPTTRRLTGYGGEPLDVKGTCNLSFKYKGTAMTLEFYIVTTKAPPVLGLRACIDMDLIKLVLSVNATQTEGCDVREEFADVFQGVGQFPGECSIRLDPTATPVVCPPRRIPFTLRSRLKDELDEMEGAEIIAKVTEPTDWVNALVVVEKPHTGKLRVCLDPRELNKAIKRPHYPLPTLEDVTPRLAGAQFFSVMDARSGYWAIKLTEDSSMLTTFNTVFGRYRFLRLPFGIVSAQDEFQRKIDETYEGLKGVVAIVDDILVYGRTREEHDANLRAMLERTRERGVRLNPEKSRICVTEVKYFGHRITREGIKPDPDKVKAVKEMEPPQNKAELETIMGMVNYLARFAPSLSEINAPLRQLLKQSSEFVWDETHNSAFQQMKDLITREPGPVLTYFDPSKELRLQVDASKSGLGAVLLQEEKPVAYASKSLTATEENYAQIEKELFAVLFGCKRFHQYVYGRQVVVESDHKLLESIMRKPLAAAPPRLQRMILQLQKYDITIIHRPGKHIPVADTLSRKSLACNDHTLSEGMDTQVHTVISNLPVSDRKLTDIRTATEQDPQLTMLKESVLSGWPKTRKKCSPTTAEYWNHRDEISEMDGILFKGEKIKVPHSLRASMLTAIHTPHLGMEKSKLRARDILFWPGMGREIEAMVEKCTICLQHRKSNPKEPMLSHEIPDRPWQVIATDLFAWNGEDYVVSVYYYSRYFEIKRLYSTTSSAVIRKLKAMFSRNGIPEKVISDSGPQYNSQDFKNFANTWDFKHTTTSPHYPQSNGLAEKTVQTAKIILDKARAEKKDPYLSLLEYRNTPVDGFKSPALLLNSRRLRSILPTTATQLQPQVISPTAARRRREHIQHQQRRYYNRSARPLSTLQAGDNIRYRQDNGLWRPATIMQPAHTDRSYHISTSEGQTYRRNRRHLLPTKELTPEHTAEVSDRSDTPAPEHTAVMNDRPDTPVSENLPTDTTNTGGLASDGPAPYAHTRSGRLVKPRQVMDL</sequence>
<evidence type="ECO:0000259" key="13">
    <source>
        <dbReference type="PROSITE" id="PS50878"/>
    </source>
</evidence>
<dbReference type="Pfam" id="PF17921">
    <property type="entry name" value="Integrase_H2C2"/>
    <property type="match status" value="1"/>
</dbReference>
<keyword evidence="4" id="KW-0808">Transferase</keyword>
<dbReference type="InterPro" id="IPR041373">
    <property type="entry name" value="RT_RNaseH"/>
</dbReference>
<evidence type="ECO:0000256" key="11">
    <source>
        <dbReference type="SAM" id="MobiDB-lite"/>
    </source>
</evidence>
<dbReference type="InterPro" id="IPR021109">
    <property type="entry name" value="Peptidase_aspartic_dom_sf"/>
</dbReference>
<evidence type="ECO:0000256" key="7">
    <source>
        <dbReference type="ARBA" id="ARBA00022759"/>
    </source>
</evidence>
<evidence type="ECO:0000256" key="4">
    <source>
        <dbReference type="ARBA" id="ARBA00022679"/>
    </source>
</evidence>
<evidence type="ECO:0000256" key="5">
    <source>
        <dbReference type="ARBA" id="ARBA00022695"/>
    </source>
</evidence>
<dbReference type="FunFam" id="3.10.20.370:FF:000001">
    <property type="entry name" value="Retrovirus-related Pol polyprotein from transposon 17.6-like protein"/>
    <property type="match status" value="1"/>
</dbReference>
<dbReference type="Gene3D" id="3.30.70.270">
    <property type="match status" value="2"/>
</dbReference>
<dbReference type="PROSITE" id="PS50175">
    <property type="entry name" value="ASP_PROT_RETROV"/>
    <property type="match status" value="1"/>
</dbReference>
<comment type="similarity">
    <text evidence="1">Belongs to the beta type-B retroviral polymerase family. HERV class-II K(HML-2) pol subfamily.</text>
</comment>
<dbReference type="FunFam" id="3.30.420.10:FF:000063">
    <property type="entry name" value="Retrovirus-related Pol polyprotein from transposon 297-like Protein"/>
    <property type="match status" value="1"/>
</dbReference>
<dbReference type="InterPro" id="IPR043128">
    <property type="entry name" value="Rev_trsase/Diguanyl_cyclase"/>
</dbReference>
<evidence type="ECO:0000259" key="14">
    <source>
        <dbReference type="PROSITE" id="PS50994"/>
    </source>
</evidence>
<dbReference type="CDD" id="cd09274">
    <property type="entry name" value="RNase_HI_RT_Ty3"/>
    <property type="match status" value="1"/>
</dbReference>
<dbReference type="GeneTree" id="ENSGT00940000169923"/>
<feature type="compositionally biased region" description="Polar residues" evidence="11">
    <location>
        <begin position="1247"/>
        <end position="1256"/>
    </location>
</feature>
<keyword evidence="6" id="KW-0540">Nuclease</keyword>